<keyword evidence="1" id="KW-1185">Reference proteome</keyword>
<organism evidence="1 2">
    <name type="scientific">Nicotiana tabacum</name>
    <name type="common">Common tobacco</name>
    <dbReference type="NCBI Taxonomy" id="4097"/>
    <lineage>
        <taxon>Eukaryota</taxon>
        <taxon>Viridiplantae</taxon>
        <taxon>Streptophyta</taxon>
        <taxon>Embryophyta</taxon>
        <taxon>Tracheophyta</taxon>
        <taxon>Spermatophyta</taxon>
        <taxon>Magnoliopsida</taxon>
        <taxon>eudicotyledons</taxon>
        <taxon>Gunneridae</taxon>
        <taxon>Pentapetalae</taxon>
        <taxon>asterids</taxon>
        <taxon>lamiids</taxon>
        <taxon>Solanales</taxon>
        <taxon>Solanaceae</taxon>
        <taxon>Nicotianoideae</taxon>
        <taxon>Nicotianeae</taxon>
        <taxon>Nicotiana</taxon>
    </lineage>
</organism>
<reference evidence="1" key="1">
    <citation type="journal article" date="2014" name="Nat. Commun.">
        <title>The tobacco genome sequence and its comparison with those of tomato and potato.</title>
        <authorList>
            <person name="Sierro N."/>
            <person name="Battey J.N."/>
            <person name="Ouadi S."/>
            <person name="Bakaher N."/>
            <person name="Bovet L."/>
            <person name="Willig A."/>
            <person name="Goepfert S."/>
            <person name="Peitsch M.C."/>
            <person name="Ivanov N.V."/>
        </authorList>
    </citation>
    <scope>NUCLEOTIDE SEQUENCE [LARGE SCALE GENOMIC DNA]</scope>
</reference>
<dbReference type="RefSeq" id="XP_075074450.1">
    <property type="nucleotide sequence ID" value="XM_075218349.1"/>
</dbReference>
<evidence type="ECO:0000313" key="1">
    <source>
        <dbReference type="Proteomes" id="UP000790787"/>
    </source>
</evidence>
<protein>
    <submittedName>
        <fullName evidence="2">Uncharacterized protein LOC142162048</fullName>
    </submittedName>
</protein>
<evidence type="ECO:0000313" key="2">
    <source>
        <dbReference type="RefSeq" id="XP_075074450.1"/>
    </source>
</evidence>
<sequence length="110" mass="12611">MEYLSRLLTDLKNNKHFHFHPKCKKLGITHLSFTDDQLLFARGDNQSVAMLKQCLDQFSTSSGLKANLNKSSVYFGRVDKAEQELILQQLGYVKGELPFRYLGVSLTTKR</sequence>
<name>A0AC58RNY1_TOBAC</name>
<dbReference type="Proteomes" id="UP000790787">
    <property type="component" value="Chromosome 7"/>
</dbReference>
<gene>
    <name evidence="2" type="primary">LOC142162048</name>
</gene>
<accession>A0AC58RNY1</accession>
<proteinExistence type="predicted"/>
<reference evidence="2" key="2">
    <citation type="submission" date="2025-08" db="UniProtKB">
        <authorList>
            <consortium name="RefSeq"/>
        </authorList>
    </citation>
    <scope>IDENTIFICATION</scope>
    <source>
        <tissue evidence="2">Leaf</tissue>
    </source>
</reference>